<dbReference type="InterPro" id="IPR058594">
    <property type="entry name" value="PB1-like_dom_pln"/>
</dbReference>
<dbReference type="AlphaFoldDB" id="A0AAV5I772"/>
<protein>
    <recommendedName>
        <fullName evidence="6">SWIM-type domain-containing protein</fullName>
    </recommendedName>
</protein>
<dbReference type="Pfam" id="PF26130">
    <property type="entry name" value="PB1-like"/>
    <property type="match status" value="1"/>
</dbReference>
<dbReference type="PANTHER" id="PTHR31973:SF187">
    <property type="entry name" value="MUTATOR TRANSPOSASE MUDRA PROTEIN"/>
    <property type="match status" value="1"/>
</dbReference>
<evidence type="ECO:0000256" key="2">
    <source>
        <dbReference type="ARBA" id="ARBA00022771"/>
    </source>
</evidence>
<evidence type="ECO:0000259" key="6">
    <source>
        <dbReference type="PROSITE" id="PS50966"/>
    </source>
</evidence>
<keyword evidence="1" id="KW-0479">Metal-binding</keyword>
<evidence type="ECO:0000313" key="8">
    <source>
        <dbReference type="Proteomes" id="UP001054252"/>
    </source>
</evidence>
<evidence type="ECO:0000256" key="3">
    <source>
        <dbReference type="ARBA" id="ARBA00022833"/>
    </source>
</evidence>
<dbReference type="InterPro" id="IPR007527">
    <property type="entry name" value="Znf_SWIM"/>
</dbReference>
<evidence type="ECO:0000256" key="4">
    <source>
        <dbReference type="PROSITE-ProRule" id="PRU00325"/>
    </source>
</evidence>
<dbReference type="GO" id="GO:0008270">
    <property type="term" value="F:zinc ion binding"/>
    <property type="evidence" value="ECO:0007669"/>
    <property type="project" value="UniProtKB-KW"/>
</dbReference>
<reference evidence="7 8" key="1">
    <citation type="journal article" date="2021" name="Commun. Biol.">
        <title>The genome of Shorea leprosula (Dipterocarpaceae) highlights the ecological relevance of drought in aseasonal tropical rainforests.</title>
        <authorList>
            <person name="Ng K.K.S."/>
            <person name="Kobayashi M.J."/>
            <person name="Fawcett J.A."/>
            <person name="Hatakeyama M."/>
            <person name="Paape T."/>
            <person name="Ng C.H."/>
            <person name="Ang C.C."/>
            <person name="Tnah L.H."/>
            <person name="Lee C.T."/>
            <person name="Nishiyama T."/>
            <person name="Sese J."/>
            <person name="O'Brien M.J."/>
            <person name="Copetti D."/>
            <person name="Mohd Noor M.I."/>
            <person name="Ong R.C."/>
            <person name="Putra M."/>
            <person name="Sireger I.Z."/>
            <person name="Indrioko S."/>
            <person name="Kosugi Y."/>
            <person name="Izuno A."/>
            <person name="Isagi Y."/>
            <person name="Lee S.L."/>
            <person name="Shimizu K.K."/>
        </authorList>
    </citation>
    <scope>NUCLEOTIDE SEQUENCE [LARGE SCALE GENOMIC DNA]</scope>
    <source>
        <strain evidence="7">214</strain>
    </source>
</reference>
<dbReference type="InterPro" id="IPR018289">
    <property type="entry name" value="MULE_transposase_dom"/>
</dbReference>
<evidence type="ECO:0000256" key="1">
    <source>
        <dbReference type="ARBA" id="ARBA00022723"/>
    </source>
</evidence>
<dbReference type="SMART" id="SM00575">
    <property type="entry name" value="ZnF_PMZ"/>
    <property type="match status" value="1"/>
</dbReference>
<proteinExistence type="predicted"/>
<sequence>MVDCVEYGIYLNYGGRFIRDPTLQYVGGSFHSIWLKPSSFEPRIFREKLQCLHIDIDGMADFVWYKNPAKKLDNGLVLIISDDSIVDMFELLMYHGYIDVYVEHEYEIQKQVTKGGPSHGNNGSVNDVLMVGETVACNVNLHTSGVDLEWEYGFGCVSQEIQTPIVGQNTRNCAQGRTEEDVNSGEEYIDVPWLTDNEDEEWQAARTQYRDSFKLYGDDADIDRGLFDPTEAFVDDGLSDSIDSNDEVSFVTTSDDSEAEEARRRRSLHKVFDDSIVNPEFEVGMIFLSRKQFKDAVLAHSIYVKRETILKKNDKKRVRAVCADKRCNWALLLSIDGRTKSWMIKTYKDEHTCGLSCNNKRVKSRILARHFIKTRGISATTLSQINIQEAIHEELHLEITMSQARRTKLIIVREFQGNCEQEYKKLFDYRLELLKKNPTSTFEIDARRPTLDSKPVFLRFYVCFAALREGFIAGCRPILGLDGAFLKGPCKGQLLSTVGRDANNQMYPVAWAIVEGESTSTWTWFLEFLNHDLKIGDGEYYTFGLINAIQNLFPKARHRRCARHIYANFRKEHKGKALQRWFWITAKSTNEAEFKRNLEELNKLKPAAKDYVMKLDPKFWCKAFFDSYARCDVVDNNMTEAFNGFILDARHKGPLSLLEDLRRKWSKRNIEKLEFAEKKFKGDFGPKIWEKIEDHRDKMSRCHIKSQARWHYEVQERPYSFLVNLRDQTCSCRVWQLNGIPCRHGMLVIQHRHENYEDYMHPCYRKQAYIDTYKHEIIPIDGMQLWVDSGMPEVDPPIPKNSPGRPKKNRHLEEWEKTSGSTLSRKERVMTCQVCFKKGHNSRSYVQPAANVQPDSNVQALFSVQQVSDLQAPVIVESHSDIQLPVGAQQNSDVQLDPVAFESTVMVSKKNHSRKKQIAKSVELSKIPKEFRRTSRSRMKKSTPVVEDSGVINSFNINENAAASNTTKSQKKNGEKGVANQKKKQAKTKKKQAKTKKNEAPAVTLQSVQLNAENVDIFGLNIGNLQTVMRTTTVSMEENMVSSQPHQPIKRQSITYQQLDVGAIHVI</sequence>
<dbReference type="Pfam" id="PF03108">
    <property type="entry name" value="DBD_Tnp_Mut"/>
    <property type="match status" value="1"/>
</dbReference>
<dbReference type="InterPro" id="IPR006564">
    <property type="entry name" value="Znf_PMZ"/>
</dbReference>
<dbReference type="EMBL" id="BPVZ01000007">
    <property type="protein sequence ID" value="GKU93501.1"/>
    <property type="molecule type" value="Genomic_DNA"/>
</dbReference>
<feature type="compositionally biased region" description="Basic residues" evidence="5">
    <location>
        <begin position="981"/>
        <end position="995"/>
    </location>
</feature>
<feature type="domain" description="SWIM-type" evidence="6">
    <location>
        <begin position="719"/>
        <end position="753"/>
    </location>
</feature>
<dbReference type="Pfam" id="PF10551">
    <property type="entry name" value="MULE"/>
    <property type="match status" value="1"/>
</dbReference>
<keyword evidence="8" id="KW-1185">Reference proteome</keyword>
<feature type="region of interest" description="Disordered" evidence="5">
    <location>
        <begin position="797"/>
        <end position="820"/>
    </location>
</feature>
<dbReference type="PANTHER" id="PTHR31973">
    <property type="entry name" value="POLYPROTEIN, PUTATIVE-RELATED"/>
    <property type="match status" value="1"/>
</dbReference>
<dbReference type="InterPro" id="IPR004332">
    <property type="entry name" value="Transposase_MuDR"/>
</dbReference>
<feature type="region of interest" description="Disordered" evidence="5">
    <location>
        <begin position="962"/>
        <end position="1001"/>
    </location>
</feature>
<name>A0AAV5I772_9ROSI</name>
<accession>A0AAV5I772</accession>
<dbReference type="Pfam" id="PF04434">
    <property type="entry name" value="SWIM"/>
    <property type="match status" value="1"/>
</dbReference>
<keyword evidence="3" id="KW-0862">Zinc</keyword>
<gene>
    <name evidence="7" type="ORF">SLEP1_g7094</name>
</gene>
<keyword evidence="2 4" id="KW-0863">Zinc-finger</keyword>
<evidence type="ECO:0000256" key="5">
    <source>
        <dbReference type="SAM" id="MobiDB-lite"/>
    </source>
</evidence>
<evidence type="ECO:0000313" key="7">
    <source>
        <dbReference type="EMBL" id="GKU93501.1"/>
    </source>
</evidence>
<dbReference type="Proteomes" id="UP001054252">
    <property type="component" value="Unassembled WGS sequence"/>
</dbReference>
<comment type="caution">
    <text evidence="7">The sequence shown here is derived from an EMBL/GenBank/DDBJ whole genome shotgun (WGS) entry which is preliminary data.</text>
</comment>
<dbReference type="PROSITE" id="PS50966">
    <property type="entry name" value="ZF_SWIM"/>
    <property type="match status" value="1"/>
</dbReference>
<organism evidence="7 8">
    <name type="scientific">Rubroshorea leprosula</name>
    <dbReference type="NCBI Taxonomy" id="152421"/>
    <lineage>
        <taxon>Eukaryota</taxon>
        <taxon>Viridiplantae</taxon>
        <taxon>Streptophyta</taxon>
        <taxon>Embryophyta</taxon>
        <taxon>Tracheophyta</taxon>
        <taxon>Spermatophyta</taxon>
        <taxon>Magnoliopsida</taxon>
        <taxon>eudicotyledons</taxon>
        <taxon>Gunneridae</taxon>
        <taxon>Pentapetalae</taxon>
        <taxon>rosids</taxon>
        <taxon>malvids</taxon>
        <taxon>Malvales</taxon>
        <taxon>Dipterocarpaceae</taxon>
        <taxon>Rubroshorea</taxon>
    </lineage>
</organism>